<keyword evidence="4" id="KW-0342">GTP-binding</keyword>
<comment type="caution">
    <text evidence="6">The sequence shown here is derived from an EMBL/GenBank/DDBJ whole genome shotgun (WGS) entry which is preliminary data.</text>
</comment>
<keyword evidence="7" id="KW-1185">Reference proteome</keyword>
<keyword evidence="3" id="KW-0378">Hydrolase</keyword>
<dbReference type="InterPro" id="IPR043358">
    <property type="entry name" value="GNL1-like"/>
</dbReference>
<evidence type="ECO:0000256" key="5">
    <source>
        <dbReference type="SAM" id="MobiDB-lite"/>
    </source>
</evidence>
<name>A0A821I4K4_9BILA</name>
<sequence>MTHKGIPDGSRAARLILKDYVNGKLLYCYPPPGYDSQEFQRYSDRYELEPEVDETNIETNEDETTSNETTPKKSRFQPSEVDRQFFNP</sequence>
<dbReference type="PANTHER" id="PTHR45709">
    <property type="entry name" value="LARGE SUBUNIT GTPASE 1 HOMOLOG-RELATED"/>
    <property type="match status" value="1"/>
</dbReference>
<evidence type="ECO:0000256" key="3">
    <source>
        <dbReference type="ARBA" id="ARBA00022801"/>
    </source>
</evidence>
<feature type="non-terminal residue" evidence="6">
    <location>
        <position position="1"/>
    </location>
</feature>
<dbReference type="EMBL" id="CAJOBP010034292">
    <property type="protein sequence ID" value="CAF4696293.1"/>
    <property type="molecule type" value="Genomic_DNA"/>
</dbReference>
<dbReference type="GO" id="GO:0005829">
    <property type="term" value="C:cytosol"/>
    <property type="evidence" value="ECO:0007669"/>
    <property type="project" value="TreeGrafter"/>
</dbReference>
<dbReference type="GO" id="GO:0003924">
    <property type="term" value="F:GTPase activity"/>
    <property type="evidence" value="ECO:0007669"/>
    <property type="project" value="InterPro"/>
</dbReference>
<dbReference type="AlphaFoldDB" id="A0A821I4K4"/>
<reference evidence="6" key="1">
    <citation type="submission" date="2021-02" db="EMBL/GenBank/DDBJ databases">
        <authorList>
            <person name="Nowell W R."/>
        </authorList>
    </citation>
    <scope>NUCLEOTIDE SEQUENCE</scope>
</reference>
<proteinExistence type="predicted"/>
<evidence type="ECO:0000313" key="6">
    <source>
        <dbReference type="EMBL" id="CAF4696293.1"/>
    </source>
</evidence>
<accession>A0A821I4K4</accession>
<dbReference type="GO" id="GO:0005525">
    <property type="term" value="F:GTP binding"/>
    <property type="evidence" value="ECO:0007669"/>
    <property type="project" value="UniProtKB-KW"/>
</dbReference>
<dbReference type="Proteomes" id="UP000663873">
    <property type="component" value="Unassembled WGS sequence"/>
</dbReference>
<evidence type="ECO:0000256" key="1">
    <source>
        <dbReference type="ARBA" id="ARBA00022490"/>
    </source>
</evidence>
<gene>
    <name evidence="6" type="ORF">UJA718_LOCUS36009</name>
</gene>
<feature type="compositionally biased region" description="Acidic residues" evidence="5">
    <location>
        <begin position="50"/>
        <end position="65"/>
    </location>
</feature>
<evidence type="ECO:0000313" key="7">
    <source>
        <dbReference type="Proteomes" id="UP000663873"/>
    </source>
</evidence>
<keyword evidence="2" id="KW-0547">Nucleotide-binding</keyword>
<protein>
    <submittedName>
        <fullName evidence="6">Uncharacterized protein</fullName>
    </submittedName>
</protein>
<dbReference type="PANTHER" id="PTHR45709:SF2">
    <property type="entry name" value="LARGE SUBUNIT GTPASE 1 HOMOLOG"/>
    <property type="match status" value="1"/>
</dbReference>
<feature type="region of interest" description="Disordered" evidence="5">
    <location>
        <begin position="50"/>
        <end position="88"/>
    </location>
</feature>
<evidence type="ECO:0000256" key="2">
    <source>
        <dbReference type="ARBA" id="ARBA00022741"/>
    </source>
</evidence>
<keyword evidence="1" id="KW-0963">Cytoplasm</keyword>
<evidence type="ECO:0000256" key="4">
    <source>
        <dbReference type="ARBA" id="ARBA00023134"/>
    </source>
</evidence>
<organism evidence="6 7">
    <name type="scientific">Rotaria socialis</name>
    <dbReference type="NCBI Taxonomy" id="392032"/>
    <lineage>
        <taxon>Eukaryota</taxon>
        <taxon>Metazoa</taxon>
        <taxon>Spiralia</taxon>
        <taxon>Gnathifera</taxon>
        <taxon>Rotifera</taxon>
        <taxon>Eurotatoria</taxon>
        <taxon>Bdelloidea</taxon>
        <taxon>Philodinida</taxon>
        <taxon>Philodinidae</taxon>
        <taxon>Rotaria</taxon>
    </lineage>
</organism>